<proteinExistence type="predicted"/>
<evidence type="ECO:0000313" key="1">
    <source>
        <dbReference type="EMBL" id="GGI11087.1"/>
    </source>
</evidence>
<dbReference type="EMBL" id="BMDG01000013">
    <property type="protein sequence ID" value="GGI11087.1"/>
    <property type="molecule type" value="Genomic_DNA"/>
</dbReference>
<comment type="caution">
    <text evidence="1">The sequence shown here is derived from an EMBL/GenBank/DDBJ whole genome shotgun (WGS) entry which is preliminary data.</text>
</comment>
<evidence type="ECO:0008006" key="3">
    <source>
        <dbReference type="Google" id="ProtNLM"/>
    </source>
</evidence>
<evidence type="ECO:0000313" key="2">
    <source>
        <dbReference type="Proteomes" id="UP000632535"/>
    </source>
</evidence>
<accession>A0ABQ2B9B6</accession>
<gene>
    <name evidence="1" type="ORF">GCM10007368_34460</name>
</gene>
<protein>
    <recommendedName>
        <fullName evidence="3">Excreted virulence factor EspC (Type VII ESX diderm)</fullName>
    </recommendedName>
</protein>
<keyword evidence="2" id="KW-1185">Reference proteome</keyword>
<sequence>MDGRPAVRDVSSTLVQAPKQGTTGGDLVGERLQLDLDGVRDTASRLGSIGSALEGAETAANELATMIGHPALARAVGTFGNNWDAARTELIEKLDGLQQATGAVADMFTDADAELARAAEGER</sequence>
<organism evidence="1 2">
    <name type="scientific">Isoptericola cucumis</name>
    <dbReference type="NCBI Taxonomy" id="1776856"/>
    <lineage>
        <taxon>Bacteria</taxon>
        <taxon>Bacillati</taxon>
        <taxon>Actinomycetota</taxon>
        <taxon>Actinomycetes</taxon>
        <taxon>Micrococcales</taxon>
        <taxon>Promicromonosporaceae</taxon>
        <taxon>Isoptericola</taxon>
    </lineage>
</organism>
<reference evidence="2" key="1">
    <citation type="journal article" date="2019" name="Int. J. Syst. Evol. Microbiol.">
        <title>The Global Catalogue of Microorganisms (GCM) 10K type strain sequencing project: providing services to taxonomists for standard genome sequencing and annotation.</title>
        <authorList>
            <consortium name="The Broad Institute Genomics Platform"/>
            <consortium name="The Broad Institute Genome Sequencing Center for Infectious Disease"/>
            <person name="Wu L."/>
            <person name="Ma J."/>
        </authorList>
    </citation>
    <scope>NUCLEOTIDE SEQUENCE [LARGE SCALE GENOMIC DNA]</scope>
    <source>
        <strain evidence="2">CCM 8653</strain>
    </source>
</reference>
<dbReference type="Proteomes" id="UP000632535">
    <property type="component" value="Unassembled WGS sequence"/>
</dbReference>
<name>A0ABQ2B9B6_9MICO</name>